<feature type="compositionally biased region" description="Acidic residues" evidence="1">
    <location>
        <begin position="200"/>
        <end position="212"/>
    </location>
</feature>
<dbReference type="InterPro" id="IPR002048">
    <property type="entry name" value="EF_hand_dom"/>
</dbReference>
<name>A0A7D9LLM9_PARCT</name>
<dbReference type="PROSITE" id="PS50222">
    <property type="entry name" value="EF_HAND_2"/>
    <property type="match status" value="1"/>
</dbReference>
<keyword evidence="3" id="KW-1185">Reference proteome</keyword>
<feature type="region of interest" description="Disordered" evidence="1">
    <location>
        <begin position="106"/>
        <end position="243"/>
    </location>
</feature>
<feature type="compositionally biased region" description="Basic and acidic residues" evidence="1">
    <location>
        <begin position="167"/>
        <end position="199"/>
    </location>
</feature>
<dbReference type="PANTHER" id="PTHR46788">
    <property type="entry name" value="EF-HAND CALCIUM-BINDING DOMAIN-CONTAINING PROTEIN 5"/>
    <property type="match status" value="1"/>
</dbReference>
<dbReference type="SUPFAM" id="SSF55781">
    <property type="entry name" value="GAF domain-like"/>
    <property type="match status" value="1"/>
</dbReference>
<organism evidence="2 3">
    <name type="scientific">Paramuricea clavata</name>
    <name type="common">Red gorgonian</name>
    <name type="synonym">Violescent sea-whip</name>
    <dbReference type="NCBI Taxonomy" id="317549"/>
    <lineage>
        <taxon>Eukaryota</taxon>
        <taxon>Metazoa</taxon>
        <taxon>Cnidaria</taxon>
        <taxon>Anthozoa</taxon>
        <taxon>Octocorallia</taxon>
        <taxon>Malacalcyonacea</taxon>
        <taxon>Plexauridae</taxon>
        <taxon>Paramuricea</taxon>
    </lineage>
</organism>
<dbReference type="AlphaFoldDB" id="A0A7D9LLM9"/>
<dbReference type="SUPFAM" id="SSF47473">
    <property type="entry name" value="EF-hand"/>
    <property type="match status" value="1"/>
</dbReference>
<sequence length="748" mass="85026">VLSSCTISLSNLAFEKFLEHFAKCAYDFQQAAERVTIRFALKALFLACDHDAVGMLDRMRVLEILGNYYDSSTEEIKTTLRNPRKWPIVDVEECEDYLLAQEQSKEELNKVSETPELKDNKPEISEKISEDIEEEKKEEDAIKTPEMVETKTASSEEDATNVEQELNVDKTVEDDSKKGAAKPQEDMPVKDVESHSSVKDEEDGDENEDGDEAEPKPARTSSEDEITSSSHSVVTEDRPQSVTTGSAFDKNLLNQTQFVNLCEQFLGDEPLRSVLDSLVRFIRASYSETDEERIVRQAKARKEARVNKRKYMVEQLFDFWDVDRSGTLNFLEVIDVLSKWKDISAQPEFQEFMEEHYTDTREVICSELHDYIDSVCTACFPHEDPFEAIVIFLHTSIERTFEERKRGAARKSWINDIDMAAKTSAGIVDGVYQATFQALFNDAEAHGREKVISASIALLENNLNPEKQHRGATLLRYVAATPNDVPFVMKKCLYRDMRSISFAVVDTGKPIHVTKVLNHPGVHLWNPARKEAGANGSLIVLPLKDHEKSVTGVLCVDTVDDPMEKSVFITHEISFYQGVVKTLSVSMQYVDIRSKTVRIADSALSWIHRRTHSVKNSNFYLVEPGLHPADGLVLRRMFSIDHNRKREYFADPPRMNRKDNLFRDYLFKCVESSETITADAYGERHLAFPIRDQDGVAIAVVDISIGEIRVLPTHEMNEIQKMLRLLAVAHREVADEVAGRKKNIVLGQ</sequence>
<feature type="compositionally biased region" description="Basic and acidic residues" evidence="1">
    <location>
        <begin position="106"/>
        <end position="149"/>
    </location>
</feature>
<feature type="non-terminal residue" evidence="2">
    <location>
        <position position="1"/>
    </location>
</feature>
<dbReference type="InterPro" id="IPR011992">
    <property type="entry name" value="EF-hand-dom_pair"/>
</dbReference>
<evidence type="ECO:0000313" key="3">
    <source>
        <dbReference type="Proteomes" id="UP001152795"/>
    </source>
</evidence>
<dbReference type="InterPro" id="IPR018247">
    <property type="entry name" value="EF_Hand_1_Ca_BS"/>
</dbReference>
<evidence type="ECO:0000313" key="2">
    <source>
        <dbReference type="EMBL" id="CAB4035850.1"/>
    </source>
</evidence>
<dbReference type="EMBL" id="CACRXK020021434">
    <property type="protein sequence ID" value="CAB4035850.1"/>
    <property type="molecule type" value="Genomic_DNA"/>
</dbReference>
<dbReference type="Gene3D" id="3.30.450.40">
    <property type="match status" value="1"/>
</dbReference>
<reference evidence="2" key="1">
    <citation type="submission" date="2020-04" db="EMBL/GenBank/DDBJ databases">
        <authorList>
            <person name="Alioto T."/>
            <person name="Alioto T."/>
            <person name="Gomez Garrido J."/>
        </authorList>
    </citation>
    <scope>NUCLEOTIDE SEQUENCE</scope>
    <source>
        <strain evidence="2">A484AB</strain>
    </source>
</reference>
<dbReference type="Proteomes" id="UP001152795">
    <property type="component" value="Unassembled WGS sequence"/>
</dbReference>
<gene>
    <name evidence="2" type="ORF">PACLA_8A082208</name>
</gene>
<protein>
    <submittedName>
        <fullName evidence="2">EF-hand calcium-binding domain-containing 5-like</fullName>
    </submittedName>
</protein>
<dbReference type="GO" id="GO:0005509">
    <property type="term" value="F:calcium ion binding"/>
    <property type="evidence" value="ECO:0007669"/>
    <property type="project" value="InterPro"/>
</dbReference>
<comment type="caution">
    <text evidence="2">The sequence shown here is derived from an EMBL/GenBank/DDBJ whole genome shotgun (WGS) entry which is preliminary data.</text>
</comment>
<dbReference type="OrthoDB" id="199400at2759"/>
<accession>A0A7D9LLM9</accession>
<evidence type="ECO:0000256" key="1">
    <source>
        <dbReference type="SAM" id="MobiDB-lite"/>
    </source>
</evidence>
<proteinExistence type="predicted"/>
<dbReference type="PANTHER" id="PTHR46788:SF1">
    <property type="entry name" value="EF-HAND CALCIUM-BINDING DOMAIN-CONTAINING PROTEIN 5"/>
    <property type="match status" value="1"/>
</dbReference>
<dbReference type="InterPro" id="IPR029016">
    <property type="entry name" value="GAF-like_dom_sf"/>
</dbReference>
<dbReference type="PROSITE" id="PS00018">
    <property type="entry name" value="EF_HAND_1"/>
    <property type="match status" value="1"/>
</dbReference>